<dbReference type="GO" id="GO:0005886">
    <property type="term" value="C:plasma membrane"/>
    <property type="evidence" value="ECO:0007669"/>
    <property type="project" value="InterPro"/>
</dbReference>
<accession>A0A383F0Y8</accession>
<name>A0A383F0Y8_9ZZZZ</name>
<evidence type="ECO:0000256" key="2">
    <source>
        <dbReference type="ARBA" id="ARBA00022692"/>
    </source>
</evidence>
<protein>
    <recommendedName>
        <fullName evidence="5">Translocation and assembly module TamB C-terminal domain-containing protein</fullName>
    </recommendedName>
</protein>
<organism evidence="6">
    <name type="scientific">marine metagenome</name>
    <dbReference type="NCBI Taxonomy" id="408172"/>
    <lineage>
        <taxon>unclassified sequences</taxon>
        <taxon>metagenomes</taxon>
        <taxon>ecological metagenomes</taxon>
    </lineage>
</organism>
<feature type="non-terminal residue" evidence="6">
    <location>
        <position position="1"/>
    </location>
</feature>
<keyword evidence="3" id="KW-1133">Transmembrane helix</keyword>
<dbReference type="AlphaFoldDB" id="A0A383F0Y8"/>
<proteinExistence type="predicted"/>
<comment type="subcellular location">
    <subcellularLocation>
        <location evidence="1">Membrane</location>
        <topology evidence="1">Single-pass membrane protein</topology>
    </subcellularLocation>
</comment>
<feature type="domain" description="Translocation and assembly module TamB C-terminal" evidence="5">
    <location>
        <begin position="14"/>
        <end position="217"/>
    </location>
</feature>
<keyword evidence="2" id="KW-0812">Transmembrane</keyword>
<gene>
    <name evidence="6" type="ORF">METZ01_LOCUS514959</name>
</gene>
<feature type="non-terminal residue" evidence="6">
    <location>
        <position position="229"/>
    </location>
</feature>
<evidence type="ECO:0000313" key="6">
    <source>
        <dbReference type="EMBL" id="SVE62105.1"/>
    </source>
</evidence>
<sequence>FGGRIGMEGYRIGDLGVTASLENSALRLEDIRSRVDAELTLRGSPDQPVLGGVINVQDAIWLEFFQAQGGFINLSSLVSTPDTDAEVAIPLRYDLRVSAPSTLRISDNRAQIVASADVSIGGTYDQPALLGNVELERGQIYFEGNRYRLTRGNVGFLNPTGIDPFFDVEVETDIRVPGQTYRVTLGLSGTFDRLDSPALESDPPLQQFEIIGLLLGDVRDPQQAEIRTL</sequence>
<dbReference type="GO" id="GO:0009306">
    <property type="term" value="P:protein secretion"/>
    <property type="evidence" value="ECO:0007669"/>
    <property type="project" value="InterPro"/>
</dbReference>
<dbReference type="Pfam" id="PF04357">
    <property type="entry name" value="TamB"/>
    <property type="match status" value="1"/>
</dbReference>
<evidence type="ECO:0000256" key="4">
    <source>
        <dbReference type="ARBA" id="ARBA00023136"/>
    </source>
</evidence>
<keyword evidence="4" id="KW-0472">Membrane</keyword>
<evidence type="ECO:0000256" key="3">
    <source>
        <dbReference type="ARBA" id="ARBA00022989"/>
    </source>
</evidence>
<dbReference type="InterPro" id="IPR007452">
    <property type="entry name" value="TamB_C"/>
</dbReference>
<evidence type="ECO:0000256" key="1">
    <source>
        <dbReference type="ARBA" id="ARBA00004167"/>
    </source>
</evidence>
<reference evidence="6" key="1">
    <citation type="submission" date="2018-05" db="EMBL/GenBank/DDBJ databases">
        <authorList>
            <person name="Lanie J.A."/>
            <person name="Ng W.-L."/>
            <person name="Kazmierczak K.M."/>
            <person name="Andrzejewski T.M."/>
            <person name="Davidsen T.M."/>
            <person name="Wayne K.J."/>
            <person name="Tettelin H."/>
            <person name="Glass J.I."/>
            <person name="Rusch D."/>
            <person name="Podicherti R."/>
            <person name="Tsui H.-C.T."/>
            <person name="Winkler M.E."/>
        </authorList>
    </citation>
    <scope>NUCLEOTIDE SEQUENCE</scope>
</reference>
<evidence type="ECO:0000259" key="5">
    <source>
        <dbReference type="Pfam" id="PF04357"/>
    </source>
</evidence>
<dbReference type="EMBL" id="UINC01230116">
    <property type="protein sequence ID" value="SVE62105.1"/>
    <property type="molecule type" value="Genomic_DNA"/>
</dbReference>